<evidence type="ECO:0000313" key="2">
    <source>
        <dbReference type="EMBL" id="XFO65381.1"/>
    </source>
</evidence>
<dbReference type="Proteomes" id="UP000216752">
    <property type="component" value="Chromosome"/>
</dbReference>
<keyword evidence="3" id="KW-1185">Reference proteome</keyword>
<evidence type="ECO:0000256" key="1">
    <source>
        <dbReference type="SAM" id="Coils"/>
    </source>
</evidence>
<name>A0ABZ3II76_9FIRM</name>
<gene>
    <name evidence="2" type="ORF">SPSIL_014910</name>
</gene>
<feature type="coiled-coil region" evidence="1">
    <location>
        <begin position="3"/>
        <end position="30"/>
    </location>
</feature>
<reference evidence="2" key="1">
    <citation type="submission" date="2024-05" db="EMBL/GenBank/DDBJ databases">
        <title>Isolation and characterization of Sporomusa carbonis sp. nov., a carboxydotrophic hydrogenogen in the genus of Sporomusa isolated from a charcoal burning pile.</title>
        <authorList>
            <person name="Boeer T."/>
            <person name="Rosenbaum F."/>
            <person name="Eysell L."/>
            <person name="Mueller V."/>
            <person name="Daniel R."/>
            <person name="Poehlein A."/>
        </authorList>
    </citation>
    <scope>NUCLEOTIDE SEQUENCE [LARGE SCALE GENOMIC DNA]</scope>
    <source>
        <strain evidence="2">DSM 10669</strain>
    </source>
</reference>
<protein>
    <submittedName>
        <fullName evidence="2">Uncharacterized protein</fullName>
    </submittedName>
</protein>
<proteinExistence type="predicted"/>
<evidence type="ECO:0000313" key="3">
    <source>
        <dbReference type="Proteomes" id="UP000216752"/>
    </source>
</evidence>
<dbReference type="EMBL" id="CP155573">
    <property type="protein sequence ID" value="XFO65381.1"/>
    <property type="molecule type" value="Genomic_DNA"/>
</dbReference>
<accession>A0ABZ3II76</accession>
<sequence>MNKKEILNRIEFYEENLERAIKTKNSLDIACCKKNLAKYRGMLEKVGA</sequence>
<dbReference type="RefSeq" id="WP_169717644.1">
    <property type="nucleotide sequence ID" value="NZ_CP155573.1"/>
</dbReference>
<keyword evidence="1" id="KW-0175">Coiled coil</keyword>
<organism evidence="2 3">
    <name type="scientific">Sporomusa silvacetica DSM 10669</name>
    <dbReference type="NCBI Taxonomy" id="1123289"/>
    <lineage>
        <taxon>Bacteria</taxon>
        <taxon>Bacillati</taxon>
        <taxon>Bacillota</taxon>
        <taxon>Negativicutes</taxon>
        <taxon>Selenomonadales</taxon>
        <taxon>Sporomusaceae</taxon>
        <taxon>Sporomusa</taxon>
    </lineage>
</organism>